<organism evidence="6 7">
    <name type="scientific">Taxus chinensis</name>
    <name type="common">Chinese yew</name>
    <name type="synonym">Taxus wallichiana var. chinensis</name>
    <dbReference type="NCBI Taxonomy" id="29808"/>
    <lineage>
        <taxon>Eukaryota</taxon>
        <taxon>Viridiplantae</taxon>
        <taxon>Streptophyta</taxon>
        <taxon>Embryophyta</taxon>
        <taxon>Tracheophyta</taxon>
        <taxon>Spermatophyta</taxon>
        <taxon>Pinopsida</taxon>
        <taxon>Pinidae</taxon>
        <taxon>Conifers II</taxon>
        <taxon>Cupressales</taxon>
        <taxon>Taxaceae</taxon>
        <taxon>Taxus</taxon>
    </lineage>
</organism>
<keyword evidence="3" id="KW-0274">FAD</keyword>
<evidence type="ECO:0000313" key="7">
    <source>
        <dbReference type="Proteomes" id="UP000824469"/>
    </source>
</evidence>
<dbReference type="EMBL" id="JAHRHJ020000005">
    <property type="protein sequence ID" value="KAH9314742.1"/>
    <property type="molecule type" value="Genomic_DNA"/>
</dbReference>
<comment type="caution">
    <text evidence="6">The sequence shown here is derived from an EMBL/GenBank/DDBJ whole genome shotgun (WGS) entry which is preliminary data.</text>
</comment>
<evidence type="ECO:0000256" key="1">
    <source>
        <dbReference type="ARBA" id="ARBA00010790"/>
    </source>
</evidence>
<proteinExistence type="inferred from homology"/>
<dbReference type="PANTHER" id="PTHR46056:SF4">
    <property type="entry name" value="LONG-CHAIN-ALCOHOL OXIDASE FAO4A"/>
    <property type="match status" value="1"/>
</dbReference>
<feature type="region of interest" description="Disordered" evidence="5">
    <location>
        <begin position="88"/>
        <end position="123"/>
    </location>
</feature>
<dbReference type="GO" id="GO:0016491">
    <property type="term" value="F:oxidoreductase activity"/>
    <property type="evidence" value="ECO:0007669"/>
    <property type="project" value="UniProtKB-KW"/>
</dbReference>
<protein>
    <submittedName>
        <fullName evidence="6">Uncharacterized protein</fullName>
    </submittedName>
</protein>
<keyword evidence="7" id="KW-1185">Reference proteome</keyword>
<evidence type="ECO:0000256" key="3">
    <source>
        <dbReference type="ARBA" id="ARBA00022827"/>
    </source>
</evidence>
<name>A0AA38G2C6_TAXCH</name>
<feature type="non-terminal residue" evidence="6">
    <location>
        <position position="1"/>
    </location>
</feature>
<sequence length="136" mass="15681">HNIHFHPIQMAWGYFPEVPATMERKSFEGPIMTTMCPVPEPSGYGTIIQTPSLHPGLFSVVMPWISTLDMKKRMSRFSRRAHILSLARDKGSSAMRSRGHKIYPKSPRLKESPQGYRKYSEDSYRCRGRRDRVASL</sequence>
<dbReference type="PANTHER" id="PTHR46056">
    <property type="entry name" value="LONG-CHAIN-ALCOHOL OXIDASE"/>
    <property type="match status" value="1"/>
</dbReference>
<dbReference type="Proteomes" id="UP000824469">
    <property type="component" value="Unassembled WGS sequence"/>
</dbReference>
<accession>A0AA38G2C6</accession>
<evidence type="ECO:0000313" key="6">
    <source>
        <dbReference type="EMBL" id="KAH9314742.1"/>
    </source>
</evidence>
<gene>
    <name evidence="6" type="ORF">KI387_023369</name>
</gene>
<evidence type="ECO:0000256" key="4">
    <source>
        <dbReference type="ARBA" id="ARBA00023002"/>
    </source>
</evidence>
<comment type="similarity">
    <text evidence="1">Belongs to the GMC oxidoreductase family.</text>
</comment>
<reference evidence="6 7" key="1">
    <citation type="journal article" date="2021" name="Nat. Plants">
        <title>The Taxus genome provides insights into paclitaxel biosynthesis.</title>
        <authorList>
            <person name="Xiong X."/>
            <person name="Gou J."/>
            <person name="Liao Q."/>
            <person name="Li Y."/>
            <person name="Zhou Q."/>
            <person name="Bi G."/>
            <person name="Li C."/>
            <person name="Du R."/>
            <person name="Wang X."/>
            <person name="Sun T."/>
            <person name="Guo L."/>
            <person name="Liang H."/>
            <person name="Lu P."/>
            <person name="Wu Y."/>
            <person name="Zhang Z."/>
            <person name="Ro D.K."/>
            <person name="Shang Y."/>
            <person name="Huang S."/>
            <person name="Yan J."/>
        </authorList>
    </citation>
    <scope>NUCLEOTIDE SEQUENCE [LARGE SCALE GENOMIC DNA]</scope>
    <source>
        <strain evidence="6">Ta-2019</strain>
    </source>
</reference>
<keyword evidence="4" id="KW-0560">Oxidoreductase</keyword>
<evidence type="ECO:0000256" key="5">
    <source>
        <dbReference type="SAM" id="MobiDB-lite"/>
    </source>
</evidence>
<dbReference type="AlphaFoldDB" id="A0AA38G2C6"/>
<evidence type="ECO:0000256" key="2">
    <source>
        <dbReference type="ARBA" id="ARBA00022630"/>
    </source>
</evidence>
<keyword evidence="2" id="KW-0285">Flavoprotein</keyword>